<proteinExistence type="predicted"/>
<dbReference type="KEGG" id="apel:CA267_018000"/>
<keyword evidence="3" id="KW-1185">Reference proteome</keyword>
<feature type="transmembrane region" description="Helical" evidence="1">
    <location>
        <begin position="63"/>
        <end position="81"/>
    </location>
</feature>
<dbReference type="OrthoDB" id="6314776at2"/>
<feature type="transmembrane region" description="Helical" evidence="1">
    <location>
        <begin position="97"/>
        <end position="116"/>
    </location>
</feature>
<sequence length="174" mass="20256">MTRNTLPLPLHCYDEGGVVKPPLWLYMLLLAACADWLIFIFAVAIRDQTTFLLQLFYPQSSYLIIRLVITLPFLTVLLLLGNRERLWKKSRTSWRHCIYPLLIFGILASVTVQVWQIAVYHWLFQFVNALMLLLSCLFLVCLVRSRHVKLMIKDWRHPKRTEAGPLSSSSEKPG</sequence>
<keyword evidence="1" id="KW-0472">Membrane</keyword>
<reference evidence="2 3" key="2">
    <citation type="submission" date="2020-04" db="EMBL/GenBank/DDBJ databases">
        <title>Complete genome sequence of Alteromonas pelagimontana 5.12T.</title>
        <authorList>
            <person name="Sinha R.K."/>
            <person name="Krishnan K.P."/>
            <person name="Kurian J.P."/>
        </authorList>
    </citation>
    <scope>NUCLEOTIDE SEQUENCE [LARGE SCALE GENOMIC DNA]</scope>
    <source>
        <strain evidence="2 3">5.12</strain>
    </source>
</reference>
<keyword evidence="1" id="KW-0812">Transmembrane</keyword>
<dbReference type="PROSITE" id="PS51257">
    <property type="entry name" value="PROKAR_LIPOPROTEIN"/>
    <property type="match status" value="1"/>
</dbReference>
<dbReference type="AlphaFoldDB" id="A0A6M4MH19"/>
<gene>
    <name evidence="2" type="ORF">CA267_018000</name>
</gene>
<name>A0A6M4MH19_9ALTE</name>
<evidence type="ECO:0000256" key="1">
    <source>
        <dbReference type="SAM" id="Phobius"/>
    </source>
</evidence>
<accession>A0A6M4MH19</accession>
<dbReference type="InterPro" id="IPR021318">
    <property type="entry name" value="DUF2919"/>
</dbReference>
<dbReference type="Pfam" id="PF11143">
    <property type="entry name" value="DUF2919"/>
    <property type="match status" value="1"/>
</dbReference>
<dbReference type="Proteomes" id="UP000219285">
    <property type="component" value="Chromosome"/>
</dbReference>
<feature type="transmembrane region" description="Helical" evidence="1">
    <location>
        <begin position="122"/>
        <end position="143"/>
    </location>
</feature>
<dbReference type="RefSeq" id="WP_075609508.1">
    <property type="nucleotide sequence ID" value="NZ_CP052766.1"/>
</dbReference>
<keyword evidence="1" id="KW-1133">Transmembrane helix</keyword>
<feature type="transmembrane region" description="Helical" evidence="1">
    <location>
        <begin position="23"/>
        <end position="43"/>
    </location>
</feature>
<protein>
    <submittedName>
        <fullName evidence="2">DUF2919 domain-containing protein</fullName>
    </submittedName>
</protein>
<organism evidence="2 3">
    <name type="scientific">Alteromonas pelagimontana</name>
    <dbReference type="NCBI Taxonomy" id="1858656"/>
    <lineage>
        <taxon>Bacteria</taxon>
        <taxon>Pseudomonadati</taxon>
        <taxon>Pseudomonadota</taxon>
        <taxon>Gammaproteobacteria</taxon>
        <taxon>Alteromonadales</taxon>
        <taxon>Alteromonadaceae</taxon>
        <taxon>Alteromonas/Salinimonas group</taxon>
        <taxon>Alteromonas</taxon>
    </lineage>
</organism>
<reference evidence="3" key="1">
    <citation type="submission" date="2014-12" db="EMBL/GenBank/DDBJ databases">
        <title>Complete genome sequence of a multi-drug resistant Klebsiella pneumoniae.</title>
        <authorList>
            <person name="Hua X."/>
            <person name="Chen Q."/>
            <person name="Li X."/>
            <person name="Feng Y."/>
            <person name="Ruan Z."/>
            <person name="Yu Y."/>
        </authorList>
    </citation>
    <scope>NUCLEOTIDE SEQUENCE [LARGE SCALE GENOMIC DNA]</scope>
    <source>
        <strain evidence="3">5.12</strain>
    </source>
</reference>
<evidence type="ECO:0000313" key="3">
    <source>
        <dbReference type="Proteomes" id="UP000219285"/>
    </source>
</evidence>
<evidence type="ECO:0000313" key="2">
    <source>
        <dbReference type="EMBL" id="QJR82511.1"/>
    </source>
</evidence>
<dbReference type="EMBL" id="CP052766">
    <property type="protein sequence ID" value="QJR82511.1"/>
    <property type="molecule type" value="Genomic_DNA"/>
</dbReference>